<reference evidence="2" key="1">
    <citation type="journal article" date="2013" name="Nat. Commun.">
        <title>Whole-genome sequencing of Oryza brachyantha reveals mechanisms underlying Oryza genome evolution.</title>
        <authorList>
            <person name="Chen J."/>
            <person name="Huang Q."/>
            <person name="Gao D."/>
            <person name="Wang J."/>
            <person name="Lang Y."/>
            <person name="Liu T."/>
            <person name="Li B."/>
            <person name="Bai Z."/>
            <person name="Luis Goicoechea J."/>
            <person name="Liang C."/>
            <person name="Chen C."/>
            <person name="Zhang W."/>
            <person name="Sun S."/>
            <person name="Liao Y."/>
            <person name="Zhang X."/>
            <person name="Yang L."/>
            <person name="Song C."/>
            <person name="Wang M."/>
            <person name="Shi J."/>
            <person name="Liu G."/>
            <person name="Liu J."/>
            <person name="Zhou H."/>
            <person name="Zhou W."/>
            <person name="Yu Q."/>
            <person name="An N."/>
            <person name="Chen Y."/>
            <person name="Cai Q."/>
            <person name="Wang B."/>
            <person name="Liu B."/>
            <person name="Min J."/>
            <person name="Huang Y."/>
            <person name="Wu H."/>
            <person name="Li Z."/>
            <person name="Zhang Y."/>
            <person name="Yin Y."/>
            <person name="Song W."/>
            <person name="Jiang J."/>
            <person name="Jackson S.A."/>
            <person name="Wing R.A."/>
            <person name="Wang J."/>
            <person name="Chen M."/>
        </authorList>
    </citation>
    <scope>NUCLEOTIDE SEQUENCE [LARGE SCALE GENOMIC DNA]</scope>
    <source>
        <strain evidence="2">cv. IRGC 101232</strain>
    </source>
</reference>
<accession>J3LJN5</accession>
<dbReference type="AlphaFoldDB" id="J3LJN5"/>
<evidence type="ECO:0000313" key="2">
    <source>
        <dbReference type="EnsemblPlants" id="OB03G12610.1"/>
    </source>
</evidence>
<evidence type="ECO:0000256" key="1">
    <source>
        <dbReference type="SAM" id="MobiDB-lite"/>
    </source>
</evidence>
<dbReference type="HOGENOM" id="CLU_2188007_0_0_1"/>
<feature type="compositionally biased region" description="Basic residues" evidence="1">
    <location>
        <begin position="65"/>
        <end position="78"/>
    </location>
</feature>
<dbReference type="Gramene" id="OB03G12610.1">
    <property type="protein sequence ID" value="OB03G12610.1"/>
    <property type="gene ID" value="OB03G12610"/>
</dbReference>
<proteinExistence type="predicted"/>
<name>J3LJN5_ORYBR</name>
<keyword evidence="3" id="KW-1185">Reference proteome</keyword>
<organism evidence="2">
    <name type="scientific">Oryza brachyantha</name>
    <name type="common">malo sina</name>
    <dbReference type="NCBI Taxonomy" id="4533"/>
    <lineage>
        <taxon>Eukaryota</taxon>
        <taxon>Viridiplantae</taxon>
        <taxon>Streptophyta</taxon>
        <taxon>Embryophyta</taxon>
        <taxon>Tracheophyta</taxon>
        <taxon>Spermatophyta</taxon>
        <taxon>Magnoliopsida</taxon>
        <taxon>Liliopsida</taxon>
        <taxon>Poales</taxon>
        <taxon>Poaceae</taxon>
        <taxon>BOP clade</taxon>
        <taxon>Oryzoideae</taxon>
        <taxon>Oryzeae</taxon>
        <taxon>Oryzinae</taxon>
        <taxon>Oryza</taxon>
    </lineage>
</organism>
<dbReference type="Proteomes" id="UP000006038">
    <property type="component" value="Chromosome 3"/>
</dbReference>
<reference evidence="2" key="2">
    <citation type="submission" date="2013-04" db="UniProtKB">
        <authorList>
            <consortium name="EnsemblPlants"/>
        </authorList>
    </citation>
    <scope>IDENTIFICATION</scope>
</reference>
<protein>
    <submittedName>
        <fullName evidence="2">Uncharacterized protein</fullName>
    </submittedName>
</protein>
<sequence>MGRSREKWQMTAAAALTEGEEGGGSLRHSAAIRFRVRSPAAARGRMVEGDYSGVSRTPPTAAVAARRRSAPRREQRRRFRTRLSARPGAKVFRRRLSAWAALDWAVNGL</sequence>
<evidence type="ECO:0000313" key="3">
    <source>
        <dbReference type="Proteomes" id="UP000006038"/>
    </source>
</evidence>
<feature type="region of interest" description="Disordered" evidence="1">
    <location>
        <begin position="45"/>
        <end position="78"/>
    </location>
</feature>
<dbReference type="EnsemblPlants" id="OB03G12610.1">
    <property type="protein sequence ID" value="OB03G12610.1"/>
    <property type="gene ID" value="OB03G12610"/>
</dbReference>